<dbReference type="Gene3D" id="3.40.50.300">
    <property type="entry name" value="P-loop containing nucleotide triphosphate hydrolases"/>
    <property type="match status" value="2"/>
</dbReference>
<evidence type="ECO:0000256" key="7">
    <source>
        <dbReference type="SAM" id="MobiDB-lite"/>
    </source>
</evidence>
<dbReference type="GO" id="GO:0005524">
    <property type="term" value="F:ATP binding"/>
    <property type="evidence" value="ECO:0007669"/>
    <property type="project" value="UniProtKB-KW"/>
</dbReference>
<organism evidence="10">
    <name type="scientific">Caldilineaceae bacterium SB0675_bin_29</name>
    <dbReference type="NCBI Taxonomy" id="2605266"/>
    <lineage>
        <taxon>Bacteria</taxon>
        <taxon>Bacillati</taxon>
        <taxon>Chloroflexota</taxon>
        <taxon>Caldilineae</taxon>
        <taxon>Caldilineales</taxon>
        <taxon>Caldilineaceae</taxon>
    </lineage>
</organism>
<dbReference type="InterPro" id="IPR027417">
    <property type="entry name" value="P-loop_NTPase"/>
</dbReference>
<keyword evidence="2 6" id="KW-0378">Hydrolase</keyword>
<dbReference type="EMBL" id="VYDA01000120">
    <property type="protein sequence ID" value="MYH60811.1"/>
    <property type="molecule type" value="Genomic_DNA"/>
</dbReference>
<dbReference type="CDD" id="cd18787">
    <property type="entry name" value="SF2_C_DEAD"/>
    <property type="match status" value="1"/>
</dbReference>
<keyword evidence="3 6" id="KW-0347">Helicase</keyword>
<protein>
    <submittedName>
        <fullName evidence="10">DEAD/DEAH box helicase</fullName>
    </submittedName>
</protein>
<dbReference type="InterPro" id="IPR001650">
    <property type="entry name" value="Helicase_C-like"/>
</dbReference>
<dbReference type="PROSITE" id="PS51194">
    <property type="entry name" value="HELICASE_CTER"/>
    <property type="match status" value="1"/>
</dbReference>
<gene>
    <name evidence="10" type="ORF">F4148_03280</name>
</gene>
<dbReference type="SUPFAM" id="SSF52540">
    <property type="entry name" value="P-loop containing nucleoside triphosphate hydrolases"/>
    <property type="match status" value="1"/>
</dbReference>
<sequence>MTHKESDGRQNDGTRPLPSTDTDNADENVNPLDLVEPENALPDIALADLPAVAQKAAASAGWSNLMPVQAKAIPYLLAGRDLMVQSRTGSGKTGAFLLPLLHQIRLDRRVCQALILVPTRELALQVSKEAALLGEVAGVSSVAVYGGVKYGPQTSALREGAQMVIGTPGRILDHLLQRNLRLDDLHHLVFDEADRMLSMGFYPDMLQVQTFLPSRRIHGSMFSATFPAHVLRLAQQFLTEPDFLSLSRDRVHVAEAEHILYADPGMKKDRALVRLIEVENPAAAIVFCNTRRTVDYVTIVLQRFGYDADKISSDLNQNERERVMRRVREGKLRLLVATDVAARGIDIPELSHVFQYEPPEDPESYIHRAGRTARAGASGAAISLTASFDERMLMERIAKRYTIPLEERKLPSDDEVAATVSERVTSLLEAKLRGRDNLQTERMRRFRPLIDEWMESDEGQTLLAMLVDDFYQESLHAPPALPEERPTERPPRQGRKRSRSGRTRRPRNRRN</sequence>
<evidence type="ECO:0000256" key="1">
    <source>
        <dbReference type="ARBA" id="ARBA00022741"/>
    </source>
</evidence>
<evidence type="ECO:0000256" key="2">
    <source>
        <dbReference type="ARBA" id="ARBA00022801"/>
    </source>
</evidence>
<keyword evidence="4 6" id="KW-0067">ATP-binding</keyword>
<dbReference type="SMART" id="SM00487">
    <property type="entry name" value="DEXDc"/>
    <property type="match status" value="1"/>
</dbReference>
<dbReference type="PANTHER" id="PTHR47959">
    <property type="entry name" value="ATP-DEPENDENT RNA HELICASE RHLE-RELATED"/>
    <property type="match status" value="1"/>
</dbReference>
<dbReference type="CDD" id="cd00268">
    <property type="entry name" value="DEADc"/>
    <property type="match status" value="1"/>
</dbReference>
<dbReference type="InterPro" id="IPR011545">
    <property type="entry name" value="DEAD/DEAH_box_helicase_dom"/>
</dbReference>
<dbReference type="GO" id="GO:0005829">
    <property type="term" value="C:cytosol"/>
    <property type="evidence" value="ECO:0007669"/>
    <property type="project" value="TreeGrafter"/>
</dbReference>
<dbReference type="AlphaFoldDB" id="A0A6B1FXP0"/>
<dbReference type="InterPro" id="IPR050079">
    <property type="entry name" value="DEAD_box_RNA_helicase"/>
</dbReference>
<dbReference type="GO" id="GO:0003676">
    <property type="term" value="F:nucleic acid binding"/>
    <property type="evidence" value="ECO:0007669"/>
    <property type="project" value="InterPro"/>
</dbReference>
<dbReference type="InterPro" id="IPR044742">
    <property type="entry name" value="DEAD/DEAH_RhlB"/>
</dbReference>
<evidence type="ECO:0000259" key="8">
    <source>
        <dbReference type="PROSITE" id="PS51192"/>
    </source>
</evidence>
<evidence type="ECO:0000313" key="10">
    <source>
        <dbReference type="EMBL" id="MYH60811.1"/>
    </source>
</evidence>
<accession>A0A6B1FXP0</accession>
<evidence type="ECO:0000259" key="9">
    <source>
        <dbReference type="PROSITE" id="PS51194"/>
    </source>
</evidence>
<name>A0A6B1FXP0_9CHLR</name>
<evidence type="ECO:0000256" key="3">
    <source>
        <dbReference type="ARBA" id="ARBA00022806"/>
    </source>
</evidence>
<comment type="caution">
    <text evidence="10">The sequence shown here is derived from an EMBL/GenBank/DDBJ whole genome shotgun (WGS) entry which is preliminary data.</text>
</comment>
<feature type="region of interest" description="Disordered" evidence="7">
    <location>
        <begin position="1"/>
        <end position="30"/>
    </location>
</feature>
<feature type="region of interest" description="Disordered" evidence="7">
    <location>
        <begin position="475"/>
        <end position="511"/>
    </location>
</feature>
<feature type="compositionally biased region" description="Basic and acidic residues" evidence="7">
    <location>
        <begin position="1"/>
        <end position="12"/>
    </location>
</feature>
<feature type="domain" description="Helicase C-terminal" evidence="9">
    <location>
        <begin position="267"/>
        <end position="416"/>
    </location>
</feature>
<feature type="compositionally biased region" description="Basic residues" evidence="7">
    <location>
        <begin position="492"/>
        <end position="511"/>
    </location>
</feature>
<dbReference type="SMART" id="SM00490">
    <property type="entry name" value="HELICc"/>
    <property type="match status" value="1"/>
</dbReference>
<dbReference type="GO" id="GO:0016787">
    <property type="term" value="F:hydrolase activity"/>
    <property type="evidence" value="ECO:0007669"/>
    <property type="project" value="UniProtKB-KW"/>
</dbReference>
<keyword evidence="1 6" id="KW-0547">Nucleotide-binding</keyword>
<dbReference type="PROSITE" id="PS51192">
    <property type="entry name" value="HELICASE_ATP_BIND_1"/>
    <property type="match status" value="1"/>
</dbReference>
<feature type="domain" description="Helicase ATP-binding" evidence="8">
    <location>
        <begin position="73"/>
        <end position="244"/>
    </location>
</feature>
<evidence type="ECO:0000256" key="6">
    <source>
        <dbReference type="RuleBase" id="RU000492"/>
    </source>
</evidence>
<evidence type="ECO:0000256" key="4">
    <source>
        <dbReference type="ARBA" id="ARBA00022840"/>
    </source>
</evidence>
<dbReference type="Pfam" id="PF00271">
    <property type="entry name" value="Helicase_C"/>
    <property type="match status" value="1"/>
</dbReference>
<dbReference type="InterPro" id="IPR000629">
    <property type="entry name" value="RNA-helicase_DEAD-box_CS"/>
</dbReference>
<dbReference type="Pfam" id="PF00270">
    <property type="entry name" value="DEAD"/>
    <property type="match status" value="1"/>
</dbReference>
<feature type="compositionally biased region" description="Polar residues" evidence="7">
    <location>
        <begin position="13"/>
        <end position="22"/>
    </location>
</feature>
<evidence type="ECO:0000256" key="5">
    <source>
        <dbReference type="ARBA" id="ARBA00038437"/>
    </source>
</evidence>
<dbReference type="PROSITE" id="PS00039">
    <property type="entry name" value="DEAD_ATP_HELICASE"/>
    <property type="match status" value="1"/>
</dbReference>
<dbReference type="GO" id="GO:0003724">
    <property type="term" value="F:RNA helicase activity"/>
    <property type="evidence" value="ECO:0007669"/>
    <property type="project" value="TreeGrafter"/>
</dbReference>
<feature type="compositionally biased region" description="Basic and acidic residues" evidence="7">
    <location>
        <begin position="482"/>
        <end position="491"/>
    </location>
</feature>
<dbReference type="PANTHER" id="PTHR47959:SF1">
    <property type="entry name" value="ATP-DEPENDENT RNA HELICASE DBPA"/>
    <property type="match status" value="1"/>
</dbReference>
<reference evidence="10" key="1">
    <citation type="submission" date="2019-09" db="EMBL/GenBank/DDBJ databases">
        <title>Characterisation of the sponge microbiome using genome-centric metagenomics.</title>
        <authorList>
            <person name="Engelberts J.P."/>
            <person name="Robbins S.J."/>
            <person name="De Goeij J.M."/>
            <person name="Aranda M."/>
            <person name="Bell S.C."/>
            <person name="Webster N.S."/>
        </authorList>
    </citation>
    <scope>NUCLEOTIDE SEQUENCE</scope>
    <source>
        <strain evidence="10">SB0675_bin_29</strain>
    </source>
</reference>
<proteinExistence type="inferred from homology"/>
<dbReference type="InterPro" id="IPR014001">
    <property type="entry name" value="Helicase_ATP-bd"/>
</dbReference>
<comment type="similarity">
    <text evidence="5 6">Belongs to the DEAD box helicase family.</text>
</comment>